<comment type="caution">
    <text evidence="1">The sequence shown here is derived from an EMBL/GenBank/DDBJ whole genome shotgun (WGS) entry which is preliminary data.</text>
</comment>
<keyword evidence="2" id="KW-1185">Reference proteome</keyword>
<evidence type="ECO:0000313" key="1">
    <source>
        <dbReference type="EMBL" id="MFD0912712.1"/>
    </source>
</evidence>
<dbReference type="EMBL" id="JBHTKB010000001">
    <property type="protein sequence ID" value="MFD0912712.1"/>
    <property type="molecule type" value="Genomic_DNA"/>
</dbReference>
<reference evidence="2" key="1">
    <citation type="journal article" date="2019" name="Int. J. Syst. Evol. Microbiol.">
        <title>The Global Catalogue of Microorganisms (GCM) 10K type strain sequencing project: providing services to taxonomists for standard genome sequencing and annotation.</title>
        <authorList>
            <consortium name="The Broad Institute Genomics Platform"/>
            <consortium name="The Broad Institute Genome Sequencing Center for Infectious Disease"/>
            <person name="Wu L."/>
            <person name="Ma J."/>
        </authorList>
    </citation>
    <scope>NUCLEOTIDE SEQUENCE [LARGE SCALE GENOMIC DNA]</scope>
    <source>
        <strain evidence="2">CCUG 58412</strain>
    </source>
</reference>
<dbReference type="Proteomes" id="UP001597128">
    <property type="component" value="Unassembled WGS sequence"/>
</dbReference>
<accession>A0ABW3F579</accession>
<dbReference type="RefSeq" id="WP_379055863.1">
    <property type="nucleotide sequence ID" value="NZ_JBHTKB010000001.1"/>
</dbReference>
<sequence length="53" mass="5932">MRSKEKLIAAGGKMLNVRLTPEGNEALKKLLSTEEFSTETEAVNRVLIDRSKK</sequence>
<protein>
    <submittedName>
        <fullName evidence="1">Uncharacterized protein</fullName>
    </submittedName>
</protein>
<organism evidence="1 2">
    <name type="scientific">Methylophilus luteus</name>
    <dbReference type="NCBI Taxonomy" id="640108"/>
    <lineage>
        <taxon>Bacteria</taxon>
        <taxon>Pseudomonadati</taxon>
        <taxon>Pseudomonadota</taxon>
        <taxon>Betaproteobacteria</taxon>
        <taxon>Nitrosomonadales</taxon>
        <taxon>Methylophilaceae</taxon>
        <taxon>Methylophilus</taxon>
    </lineage>
</organism>
<name>A0ABW3F579_9PROT</name>
<gene>
    <name evidence="1" type="ORF">ACFQ1Z_04060</name>
</gene>
<evidence type="ECO:0000313" key="2">
    <source>
        <dbReference type="Proteomes" id="UP001597128"/>
    </source>
</evidence>
<proteinExistence type="predicted"/>